<dbReference type="PANTHER" id="PTHR20974">
    <property type="entry name" value="UPF0585 PROTEIN CG18661"/>
    <property type="match status" value="1"/>
</dbReference>
<sequence>MTEPFSPMQQRSPSAERNREPILAVLRAVLPATGRVLEIASGTGQHAVCFAGALPGLDWQPSDAGEAARESIAAWIAHSAPPNVRAPLALDVHEADWGVGTVDAVVCINMIHIAPWSAAESLVAGASRHLRDGGVLYLYGPFRRGGAHTAPSNAAFDDQLRSRDPSWGVRDMEEVVALAASAGFVCDEPVAMPANNFSLVFRKRTQVGRAR</sequence>
<dbReference type="AlphaFoldDB" id="A0A6J5A2G8"/>
<dbReference type="Proteomes" id="UP000494249">
    <property type="component" value="Unassembled WGS sequence"/>
</dbReference>
<proteinExistence type="predicted"/>
<protein>
    <recommendedName>
        <fullName evidence="3">SAM-dependent methyltransferase</fullName>
    </recommendedName>
</protein>
<dbReference type="InterPro" id="IPR010342">
    <property type="entry name" value="DUF938"/>
</dbReference>
<dbReference type="SUPFAM" id="SSF53335">
    <property type="entry name" value="S-adenosyl-L-methionine-dependent methyltransferases"/>
    <property type="match status" value="1"/>
</dbReference>
<dbReference type="Gene3D" id="3.40.50.150">
    <property type="entry name" value="Vaccinia Virus protein VP39"/>
    <property type="match status" value="1"/>
</dbReference>
<reference evidence="1 2" key="1">
    <citation type="submission" date="2020-04" db="EMBL/GenBank/DDBJ databases">
        <authorList>
            <person name="De Canck E."/>
        </authorList>
    </citation>
    <scope>NUCLEOTIDE SEQUENCE [LARGE SCALE GENOMIC DNA]</scope>
    <source>
        <strain evidence="1 2">LMG 22037</strain>
    </source>
</reference>
<accession>A0A6J5A2G8</accession>
<dbReference type="CDD" id="cd02440">
    <property type="entry name" value="AdoMet_MTases"/>
    <property type="match status" value="1"/>
</dbReference>
<name>A0A6J5A2G8_9BURK</name>
<organism evidence="1 2">
    <name type="scientific">Paraburkholderia phenoliruptrix</name>
    <dbReference type="NCBI Taxonomy" id="252970"/>
    <lineage>
        <taxon>Bacteria</taxon>
        <taxon>Pseudomonadati</taxon>
        <taxon>Pseudomonadota</taxon>
        <taxon>Betaproteobacteria</taxon>
        <taxon>Burkholderiales</taxon>
        <taxon>Burkholderiaceae</taxon>
        <taxon>Paraburkholderia</taxon>
    </lineage>
</organism>
<evidence type="ECO:0000313" key="2">
    <source>
        <dbReference type="Proteomes" id="UP000494249"/>
    </source>
</evidence>
<gene>
    <name evidence="1" type="ORF">LMG22037_00954</name>
</gene>
<evidence type="ECO:0000313" key="1">
    <source>
        <dbReference type="EMBL" id="CAB3650660.1"/>
    </source>
</evidence>
<dbReference type="Pfam" id="PF06080">
    <property type="entry name" value="DUF938"/>
    <property type="match status" value="1"/>
</dbReference>
<dbReference type="PANTHER" id="PTHR20974:SF0">
    <property type="entry name" value="UPF0585 PROTEIN CG18661"/>
    <property type="match status" value="1"/>
</dbReference>
<dbReference type="RefSeq" id="WP_035477927.1">
    <property type="nucleotide sequence ID" value="NZ_CADFGL010000004.1"/>
</dbReference>
<evidence type="ECO:0008006" key="3">
    <source>
        <dbReference type="Google" id="ProtNLM"/>
    </source>
</evidence>
<dbReference type="EMBL" id="CADIKB010000003">
    <property type="protein sequence ID" value="CAB3650660.1"/>
    <property type="molecule type" value="Genomic_DNA"/>
</dbReference>
<dbReference type="InterPro" id="IPR029063">
    <property type="entry name" value="SAM-dependent_MTases_sf"/>
</dbReference>